<protein>
    <submittedName>
        <fullName evidence="2">GNAT family N-acetyltransferase</fullName>
        <ecNumber evidence="2">2.3.1.-</ecNumber>
    </submittedName>
</protein>
<dbReference type="SUPFAM" id="SSF55729">
    <property type="entry name" value="Acyl-CoA N-acyltransferases (Nat)"/>
    <property type="match status" value="1"/>
</dbReference>
<dbReference type="InterPro" id="IPR000182">
    <property type="entry name" value="GNAT_dom"/>
</dbReference>
<dbReference type="Proteomes" id="UP001060566">
    <property type="component" value="Unassembled WGS sequence"/>
</dbReference>
<dbReference type="EC" id="2.3.1.-" evidence="2"/>
<evidence type="ECO:0000259" key="1">
    <source>
        <dbReference type="PROSITE" id="PS51186"/>
    </source>
</evidence>
<organism evidence="2 3">
    <name type="scientific">Bacillus pretiosus</name>
    <dbReference type="NCBI Taxonomy" id="2983392"/>
    <lineage>
        <taxon>Bacteria</taxon>
        <taxon>Bacillati</taxon>
        <taxon>Bacillota</taxon>
        <taxon>Bacilli</taxon>
        <taxon>Bacillales</taxon>
        <taxon>Bacillaceae</taxon>
        <taxon>Bacillus</taxon>
    </lineage>
</organism>
<dbReference type="RefSeq" id="WP_264461997.1">
    <property type="nucleotide sequence ID" value="NZ_JAOXJG010000010.1"/>
</dbReference>
<comment type="caution">
    <text evidence="2">The sequence shown here is derived from an EMBL/GenBank/DDBJ whole genome shotgun (WGS) entry which is preliminary data.</text>
</comment>
<feature type="domain" description="N-acetyltransferase" evidence="1">
    <location>
        <begin position="139"/>
        <end position="291"/>
    </location>
</feature>
<dbReference type="InterPro" id="IPR016181">
    <property type="entry name" value="Acyl_CoA_acyltransferase"/>
</dbReference>
<keyword evidence="2" id="KW-0012">Acyltransferase</keyword>
<keyword evidence="2" id="KW-0808">Transferase</keyword>
<reference evidence="2" key="1">
    <citation type="submission" date="2022-10" db="EMBL/GenBank/DDBJ databases">
        <title>De novo draft assembly of the Pseudomonas pretiosus genome isolated from the plants rhizorohere.</title>
        <authorList>
            <person name="Robas M."/>
            <person name="Fernandez V.M."/>
            <person name="Provanza A."/>
            <person name="Jimenez P.A."/>
        </authorList>
    </citation>
    <scope>NUCLEOTIDE SEQUENCE</scope>
    <source>
        <strain evidence="2">SAICEU11T</strain>
    </source>
</reference>
<dbReference type="GeneID" id="301198972"/>
<dbReference type="Gene3D" id="3.40.630.30">
    <property type="match status" value="1"/>
</dbReference>
<dbReference type="PROSITE" id="PS51186">
    <property type="entry name" value="GNAT"/>
    <property type="match status" value="1"/>
</dbReference>
<keyword evidence="3" id="KW-1185">Reference proteome</keyword>
<name>A0ABT3ETQ2_9BACI</name>
<dbReference type="GO" id="GO:0016746">
    <property type="term" value="F:acyltransferase activity"/>
    <property type="evidence" value="ECO:0007669"/>
    <property type="project" value="UniProtKB-KW"/>
</dbReference>
<sequence length="291" mass="33177">MIQLHVYKEILHFKEDVTPFLEKNEQENNLILGVLQMVQEPIFMGVAKQREEIKVVFLQTEEKKQIIVATSEIAEKDIVELAKKLTKVYSNVPGLIGNKKIVQKLAEEIAVLENKKTNVVMEQGVYALQQVKKKWTEDGAFREIGSDELPLIEQWIYQFCEDVRLPTTKEEAKQTAHTLITNRRLFGLDVDGKLVSVAAKTRPTTNNITVNFVYTPKEARKKGYASSCVAALSQRMLDEGYKTTTLYTDLANPTSNKIYQEIGYEQIAESVLIFLLFINSNNLALREVLSF</sequence>
<proteinExistence type="predicted"/>
<dbReference type="EMBL" id="JAOXJG010000010">
    <property type="protein sequence ID" value="MCW1240167.1"/>
    <property type="molecule type" value="Genomic_DNA"/>
</dbReference>
<dbReference type="Pfam" id="PF08445">
    <property type="entry name" value="FR47"/>
    <property type="match status" value="1"/>
</dbReference>
<evidence type="ECO:0000313" key="3">
    <source>
        <dbReference type="Proteomes" id="UP001060566"/>
    </source>
</evidence>
<gene>
    <name evidence="2" type="ORF">NGM45_14020</name>
</gene>
<dbReference type="InterPro" id="IPR013653">
    <property type="entry name" value="GCN5-like_dom"/>
</dbReference>
<evidence type="ECO:0000313" key="2">
    <source>
        <dbReference type="EMBL" id="MCW1240167.1"/>
    </source>
</evidence>
<accession>A0ABT3ETQ2</accession>